<dbReference type="EMBL" id="JAAAWN010000002">
    <property type="protein sequence ID" value="NDV90049.1"/>
    <property type="molecule type" value="Genomic_DNA"/>
</dbReference>
<dbReference type="Gene3D" id="3.30.2010.10">
    <property type="entry name" value="Metalloproteases ('zincins'), catalytic domain"/>
    <property type="match status" value="1"/>
</dbReference>
<accession>A0A7X5LJD0</accession>
<dbReference type="PANTHER" id="PTHR30399">
    <property type="entry name" value="UNCHARACTERIZED PROTEIN YGJP"/>
    <property type="match status" value="1"/>
</dbReference>
<evidence type="ECO:0000313" key="3">
    <source>
        <dbReference type="Proteomes" id="UP000470213"/>
    </source>
</evidence>
<reference evidence="2 3" key="1">
    <citation type="submission" date="2020-01" db="EMBL/GenBank/DDBJ databases">
        <authorList>
            <person name="Chen J."/>
            <person name="Zhu S."/>
            <person name="Yang J."/>
        </authorList>
    </citation>
    <scope>NUCLEOTIDE SEQUENCE [LARGE SCALE GENOMIC DNA]</scope>
    <source>
        <strain evidence="2 3">345S023</strain>
    </source>
</reference>
<comment type="caution">
    <text evidence="2">The sequence shown here is derived from an EMBL/GenBank/DDBJ whole genome shotgun (WGS) entry which is preliminary data.</text>
</comment>
<dbReference type="InterPro" id="IPR002725">
    <property type="entry name" value="YgjP-like_metallopeptidase"/>
</dbReference>
<dbReference type="Proteomes" id="UP000470213">
    <property type="component" value="Unassembled WGS sequence"/>
</dbReference>
<feature type="domain" description="YgjP-like metallopeptidase" evidence="1">
    <location>
        <begin position="94"/>
        <end position="150"/>
    </location>
</feature>
<dbReference type="PANTHER" id="PTHR30399:SF1">
    <property type="entry name" value="UTP PYROPHOSPHATASE"/>
    <property type="match status" value="1"/>
</dbReference>
<keyword evidence="3" id="KW-1185">Reference proteome</keyword>
<dbReference type="RefSeq" id="WP_163083636.1">
    <property type="nucleotide sequence ID" value="NZ_JAAAWN010000002.1"/>
</dbReference>
<proteinExistence type="predicted"/>
<organism evidence="2 3">
    <name type="scientific">Alteromonas profundi</name>
    <dbReference type="NCBI Taxonomy" id="2696062"/>
    <lineage>
        <taxon>Bacteria</taxon>
        <taxon>Pseudomonadati</taxon>
        <taxon>Pseudomonadota</taxon>
        <taxon>Gammaproteobacteria</taxon>
        <taxon>Alteromonadales</taxon>
        <taxon>Alteromonadaceae</taxon>
        <taxon>Alteromonas/Salinimonas group</taxon>
        <taxon>Alteromonas</taxon>
    </lineage>
</organism>
<dbReference type="InterPro" id="IPR053136">
    <property type="entry name" value="UTP_pyrophosphatase-like"/>
</dbReference>
<protein>
    <submittedName>
        <fullName evidence="2">DUF45 domain-containing protein</fullName>
    </submittedName>
</protein>
<gene>
    <name evidence="2" type="ORF">GTH32_02430</name>
</gene>
<evidence type="ECO:0000259" key="1">
    <source>
        <dbReference type="Pfam" id="PF01863"/>
    </source>
</evidence>
<evidence type="ECO:0000313" key="2">
    <source>
        <dbReference type="EMBL" id="NDV90049.1"/>
    </source>
</evidence>
<dbReference type="AlphaFoldDB" id="A0A7X5LJD0"/>
<sequence length="168" mass="19629">MSHYARYFTGYPKDIVEQALRLIENNKVRDYLISKYPNAHDVTSDKLLYTYATSLKKQYLKNEPPFGRAGFKKQGDMITNALGTHTYRMQGKTRKHDLAISSDLMYAPEPLLRALVVHELAHFREKEHNKGFYRLCCYMAPDYHQLELDLRLFCASLSLGDNPYSRKK</sequence>
<dbReference type="Pfam" id="PF01863">
    <property type="entry name" value="YgjP-like"/>
    <property type="match status" value="1"/>
</dbReference>
<dbReference type="CDD" id="cd07344">
    <property type="entry name" value="M48_yhfN_like"/>
    <property type="match status" value="1"/>
</dbReference>
<name>A0A7X5LJD0_9ALTE</name>